<dbReference type="InterPro" id="IPR018257">
    <property type="entry name" value="Ribosomal_bL19_CS"/>
</dbReference>
<comment type="function">
    <text evidence="5 6">This protein is located at the 30S-50S ribosomal subunit interface and may play a role in the structure and function of the aminoacyl-tRNA binding site.</text>
</comment>
<dbReference type="SUPFAM" id="SSF50104">
    <property type="entry name" value="Translation proteins SH3-like domain"/>
    <property type="match status" value="1"/>
</dbReference>
<dbReference type="Gene3D" id="2.30.30.790">
    <property type="match status" value="1"/>
</dbReference>
<dbReference type="PROSITE" id="PS01015">
    <property type="entry name" value="RIBOSOMAL_L19"/>
    <property type="match status" value="1"/>
</dbReference>
<dbReference type="Pfam" id="PF01245">
    <property type="entry name" value="Ribosomal_L19"/>
    <property type="match status" value="1"/>
</dbReference>
<dbReference type="InterPro" id="IPR008991">
    <property type="entry name" value="Translation_prot_SH3-like_sf"/>
</dbReference>
<evidence type="ECO:0000256" key="2">
    <source>
        <dbReference type="ARBA" id="ARBA00022980"/>
    </source>
</evidence>
<evidence type="ECO:0000256" key="6">
    <source>
        <dbReference type="RuleBase" id="RU000559"/>
    </source>
</evidence>
<keyword evidence="2 5" id="KW-0689">Ribosomal protein</keyword>
<dbReference type="PRINTS" id="PR00061">
    <property type="entry name" value="RIBOSOMALL19"/>
</dbReference>
<dbReference type="GO" id="GO:0022625">
    <property type="term" value="C:cytosolic large ribosomal subunit"/>
    <property type="evidence" value="ECO:0007669"/>
    <property type="project" value="TreeGrafter"/>
</dbReference>
<evidence type="ECO:0000256" key="3">
    <source>
        <dbReference type="ARBA" id="ARBA00023274"/>
    </source>
</evidence>
<keyword evidence="3 5" id="KW-0687">Ribonucleoprotein</keyword>
<proteinExistence type="inferred from homology"/>
<dbReference type="NCBIfam" id="TIGR01024">
    <property type="entry name" value="rplS_bact"/>
    <property type="match status" value="1"/>
</dbReference>
<dbReference type="HAMAP" id="MF_00402">
    <property type="entry name" value="Ribosomal_bL19"/>
    <property type="match status" value="1"/>
</dbReference>
<dbReference type="EMBL" id="DTDP01000183">
    <property type="protein sequence ID" value="HGK54161.1"/>
    <property type="molecule type" value="Genomic_DNA"/>
</dbReference>
<protein>
    <recommendedName>
        <fullName evidence="4 5">Large ribosomal subunit protein bL19</fullName>
    </recommendedName>
</protein>
<organism evidence="7">
    <name type="scientific">candidate division WOR-3 bacterium</name>
    <dbReference type="NCBI Taxonomy" id="2052148"/>
    <lineage>
        <taxon>Bacteria</taxon>
        <taxon>Bacteria division WOR-3</taxon>
    </lineage>
</organism>
<dbReference type="PIRSF" id="PIRSF002191">
    <property type="entry name" value="Ribosomal_L19"/>
    <property type="match status" value="1"/>
</dbReference>
<sequence>MSNQKIIEIEKEYLKKDLPEFGPGDLIRVYMKIKELAEDKKTKKLVEKIRIQPFEGIVIKRKGSGLSETFTLRKVTQGIGIEKTFPLHSPLIEKIEVKRKGKVRRAKLYYLREKIGKKAKIKEKRD</sequence>
<dbReference type="InterPro" id="IPR001857">
    <property type="entry name" value="Ribosomal_bL19"/>
</dbReference>
<accession>A0A7V3ZTX7</accession>
<reference evidence="7" key="1">
    <citation type="journal article" date="2020" name="mSystems">
        <title>Genome- and Community-Level Interaction Insights into Carbon Utilization and Element Cycling Functions of Hydrothermarchaeota in Hydrothermal Sediment.</title>
        <authorList>
            <person name="Zhou Z."/>
            <person name="Liu Y."/>
            <person name="Xu W."/>
            <person name="Pan J."/>
            <person name="Luo Z.H."/>
            <person name="Li M."/>
        </authorList>
    </citation>
    <scope>NUCLEOTIDE SEQUENCE [LARGE SCALE GENOMIC DNA]</scope>
    <source>
        <strain evidence="7">SpSt-695</strain>
    </source>
</reference>
<name>A0A7V3ZTX7_UNCW3</name>
<dbReference type="GO" id="GO:0006412">
    <property type="term" value="P:translation"/>
    <property type="evidence" value="ECO:0007669"/>
    <property type="project" value="UniProtKB-UniRule"/>
</dbReference>
<dbReference type="PANTHER" id="PTHR15680:SF9">
    <property type="entry name" value="LARGE RIBOSOMAL SUBUNIT PROTEIN BL19M"/>
    <property type="match status" value="1"/>
</dbReference>
<dbReference type="InterPro" id="IPR038657">
    <property type="entry name" value="Ribosomal_bL19_sf"/>
</dbReference>
<comment type="similarity">
    <text evidence="1 5 6">Belongs to the bacterial ribosomal protein bL19 family.</text>
</comment>
<dbReference type="PANTHER" id="PTHR15680">
    <property type="entry name" value="RIBOSOMAL PROTEIN L19"/>
    <property type="match status" value="1"/>
</dbReference>
<evidence type="ECO:0000256" key="1">
    <source>
        <dbReference type="ARBA" id="ARBA00005781"/>
    </source>
</evidence>
<gene>
    <name evidence="5 7" type="primary">rplS</name>
    <name evidence="7" type="ORF">ENU72_03965</name>
</gene>
<evidence type="ECO:0000256" key="5">
    <source>
        <dbReference type="HAMAP-Rule" id="MF_00402"/>
    </source>
</evidence>
<evidence type="ECO:0000313" key="7">
    <source>
        <dbReference type="EMBL" id="HGK54161.1"/>
    </source>
</evidence>
<evidence type="ECO:0000256" key="4">
    <source>
        <dbReference type="ARBA" id="ARBA00035171"/>
    </source>
</evidence>
<dbReference type="AlphaFoldDB" id="A0A7V3ZTX7"/>
<dbReference type="GO" id="GO:0003735">
    <property type="term" value="F:structural constituent of ribosome"/>
    <property type="evidence" value="ECO:0007669"/>
    <property type="project" value="InterPro"/>
</dbReference>
<comment type="caution">
    <text evidence="7">The sequence shown here is derived from an EMBL/GenBank/DDBJ whole genome shotgun (WGS) entry which is preliminary data.</text>
</comment>